<protein>
    <submittedName>
        <fullName evidence="1">Rod binding protein</fullName>
    </submittedName>
</protein>
<name>A0A1I0YIL1_9FIRM</name>
<sequence>MDSISSLLGNVTNTIENASNTSLSNTLSKDLSKSKDDELMGACRGFEAYFLEQIFKEMEKSIPRSEETSTYASSLYDYSKDSLIKEYSNLAAKQNSLGLAQTLYQQMKRNYDV</sequence>
<gene>
    <name evidence="1" type="ORF">SAMN05216249_11036</name>
</gene>
<proteinExistence type="predicted"/>
<dbReference type="EMBL" id="FOJY01000010">
    <property type="protein sequence ID" value="SFB12992.1"/>
    <property type="molecule type" value="Genomic_DNA"/>
</dbReference>
<organism evidence="1 2">
    <name type="scientific">Acetitomaculum ruminis DSM 5522</name>
    <dbReference type="NCBI Taxonomy" id="1120918"/>
    <lineage>
        <taxon>Bacteria</taxon>
        <taxon>Bacillati</taxon>
        <taxon>Bacillota</taxon>
        <taxon>Clostridia</taxon>
        <taxon>Lachnospirales</taxon>
        <taxon>Lachnospiraceae</taxon>
        <taxon>Acetitomaculum</taxon>
    </lineage>
</organism>
<keyword evidence="2" id="KW-1185">Reference proteome</keyword>
<reference evidence="1 2" key="1">
    <citation type="submission" date="2016-10" db="EMBL/GenBank/DDBJ databases">
        <authorList>
            <person name="de Groot N.N."/>
        </authorList>
    </citation>
    <scope>NUCLEOTIDE SEQUENCE [LARGE SCALE GENOMIC DNA]</scope>
    <source>
        <strain evidence="1 2">DSM 5522</strain>
    </source>
</reference>
<dbReference type="OrthoDB" id="9796740at2"/>
<dbReference type="Proteomes" id="UP000198838">
    <property type="component" value="Unassembled WGS sequence"/>
</dbReference>
<accession>A0A1I0YIL1</accession>
<dbReference type="RefSeq" id="WP_092872454.1">
    <property type="nucleotide sequence ID" value="NZ_FOJY01000010.1"/>
</dbReference>
<dbReference type="STRING" id="1120918.SAMN05216249_11036"/>
<evidence type="ECO:0000313" key="2">
    <source>
        <dbReference type="Proteomes" id="UP000198838"/>
    </source>
</evidence>
<evidence type="ECO:0000313" key="1">
    <source>
        <dbReference type="EMBL" id="SFB12992.1"/>
    </source>
</evidence>
<dbReference type="AlphaFoldDB" id="A0A1I0YIL1"/>